<dbReference type="PROSITE" id="PS50879">
    <property type="entry name" value="RNASE_H_1"/>
    <property type="match status" value="1"/>
</dbReference>
<dbReference type="PANTHER" id="PTHR33481:SF1">
    <property type="entry name" value="ENDONUCLEASE_EXONUCLEASE_PHOSPHATASE DOMAIN-CONTAINING PROTEIN-RELATED"/>
    <property type="match status" value="1"/>
</dbReference>
<feature type="region of interest" description="Disordered" evidence="3">
    <location>
        <begin position="1266"/>
        <end position="1295"/>
    </location>
</feature>
<dbReference type="Pfam" id="PF14529">
    <property type="entry name" value="Exo_endo_phos_2"/>
    <property type="match status" value="1"/>
</dbReference>
<dbReference type="Pfam" id="PF00078">
    <property type="entry name" value="RVT_1"/>
    <property type="match status" value="1"/>
</dbReference>
<dbReference type="SUPFAM" id="SSF56672">
    <property type="entry name" value="DNA/RNA polymerases"/>
    <property type="match status" value="1"/>
</dbReference>
<evidence type="ECO:0000256" key="2">
    <source>
        <dbReference type="ARBA" id="ARBA00023128"/>
    </source>
</evidence>
<dbReference type="InterPro" id="IPR002156">
    <property type="entry name" value="RNaseH_domain"/>
</dbReference>
<dbReference type="EMBL" id="AF018033">
    <property type="protein sequence ID" value="AAB71689.1"/>
    <property type="molecule type" value="Genomic_DNA"/>
</dbReference>
<dbReference type="PANTHER" id="PTHR33481">
    <property type="entry name" value="REVERSE TRANSCRIPTASE"/>
    <property type="match status" value="1"/>
</dbReference>
<evidence type="ECO:0000256" key="1">
    <source>
        <dbReference type="ARBA" id="ARBA00004173"/>
    </source>
</evidence>
<evidence type="ECO:0000256" key="3">
    <source>
        <dbReference type="SAM" id="MobiDB-lite"/>
    </source>
</evidence>
<reference evidence="6" key="1">
    <citation type="submission" date="1997-08" db="EMBL/GenBank/DDBJ databases">
        <authorList>
            <person name="Meyn M.A.III."/>
            <person name="Farrall L."/>
            <person name="Valent B."/>
            <person name="Chumley F.G."/>
            <person name="Orbach M.J."/>
        </authorList>
    </citation>
    <scope>NUCLEOTIDE SEQUENCE</scope>
</reference>
<dbReference type="Pfam" id="PF00075">
    <property type="entry name" value="RNase_H"/>
    <property type="match status" value="1"/>
</dbReference>
<dbReference type="InterPro" id="IPR000477">
    <property type="entry name" value="RT_dom"/>
</dbReference>
<dbReference type="InterPro" id="IPR043502">
    <property type="entry name" value="DNA/RNA_pol_sf"/>
</dbReference>
<keyword evidence="6" id="KW-0695">RNA-directed DNA polymerase</keyword>
<dbReference type="SUPFAM" id="SSF53098">
    <property type="entry name" value="Ribonuclease H-like"/>
    <property type="match status" value="1"/>
</dbReference>
<name>O13348_PYRGI</name>
<dbReference type="InterPro" id="IPR012337">
    <property type="entry name" value="RNaseH-like_sf"/>
</dbReference>
<dbReference type="CDD" id="cd09276">
    <property type="entry name" value="Rnase_HI_RT_non_LTR"/>
    <property type="match status" value="1"/>
</dbReference>
<dbReference type="GO" id="GO:0004523">
    <property type="term" value="F:RNA-DNA hybrid ribonuclease activity"/>
    <property type="evidence" value="ECO:0007669"/>
    <property type="project" value="InterPro"/>
</dbReference>
<evidence type="ECO:0000259" key="5">
    <source>
        <dbReference type="PROSITE" id="PS50879"/>
    </source>
</evidence>
<evidence type="ECO:0000313" key="6">
    <source>
        <dbReference type="EMBL" id="AAB71689.1"/>
    </source>
</evidence>
<keyword evidence="6" id="KW-0808">Transferase</keyword>
<reference evidence="6" key="2">
    <citation type="submission" date="1997-10" db="EMBL/GenBank/DDBJ databases">
        <title>Magnaporthe grisea repeated DNA element MGR583 is a member of the LINE-1 class of polyA retrotransposons.</title>
        <authorList>
            <person name="Meyn III M.A."/>
            <person name="Farrall L."/>
            <person name="Valent B."/>
            <person name="Chumley F.G."/>
            <person name="Orbach M.J."/>
        </authorList>
    </citation>
    <scope>NUCLEOTIDE SEQUENCE</scope>
</reference>
<keyword evidence="6" id="KW-0548">Nucleotidyltransferase</keyword>
<dbReference type="InterPro" id="IPR036691">
    <property type="entry name" value="Endo/exonu/phosph_ase_sf"/>
</dbReference>
<feature type="domain" description="Reverse transcriptase" evidence="4">
    <location>
        <begin position="478"/>
        <end position="764"/>
    </location>
</feature>
<feature type="domain" description="RNase H type-1" evidence="5">
    <location>
        <begin position="961"/>
        <end position="1100"/>
    </location>
</feature>
<sequence>MTKYSLGNMQRECLDVVWANVGKRMGVHLSLLELCHQRKVDLVNVQEPWCGLNTTTQTHPGYDVFAPVDEWHANTYEAMTGLRPRVLTYVKKGAALRAAQRRLPQGQNTRDILWLEINGILFVNVYRAPGTEAALEMVCNTVPNGPTVLGGDFNVAAAAYQPGRANARGGDQLTAWAQAQGMSFTGNIGVPTHRDGGLLDMVFSNLPSTITVVDSSLYTGSDHESLYTTLRTRGAPRPEAINVSVRDDRLPKFAELLAFGMQDMPDPGSAADAYALDAWVAEFTTLWEQVTWVVGTPAGKRDSSAPWWTENCQRVWSEFQRVKRSAVNRADASAEEKAYTKGVRAAKREYWRHRIDQLRDDKDLWNMVGWLGAGPRLRSPPLVINGEQVSEPLAKAEALQREVLGRFSAEDDLQGDPLEAWSPDEAKIPWDTQVSAEEAERSCIGVTSTSPGIDGITVRLLKAGWASLAEPVRRLYQRCLELGHFPAPWKKAEVAMLPKTGKKDRSSVRSWRPIALLSCIGKGLERLVARRIAWAIHDNGLLSCTHGGALPKRSATDLVCALAHDIEQALARGEEVTLVACDVQGAFDALLHGRLIRKMRSLGFSKMLLRFVINFLSGRQARVRLEGTTTGFRRLGCGTPQGSPLSPILYMLYLAYLVKNGTKWRLAYADDVLTWKSSPSLEENVRWLEDKLRDMHEIAAEEKIHFAAEKTEVIHITKKRHGRNPEIRINGRTVTPVQLPGGRRGQSASGAERYPGMRWLGFWFSRRLDGRRHVAERAAKAMAVAAHLKSFGAVRYGPPAAALRKAAVACVGSSATYAAEAWYNPAHKQRGLLKALNKPLVLAARAILPAYKTTPSSTVLRDAGLPSARVALAYTRLKYGARLRLADKGHPLVSRLRETPRARNSGHSATTLQTAAQLLPRIRRLELRAPRNAPDSRTDPTGGVPKEEAARRFIEWLDMVSPDDIVVYTDGSEKHENNCVQIGYGWAAFRAGLEFAARAASITPESHVFDAEAIGALKGLQAAAKAQPGARIWICVDSTSVIWGLRGDAPRSSQWAFLEFHNLVDLLRKQSTEVRVRWCPGHQGIPGNDRADELAKAGSAGPPDPDPRAQQTTYSGAGTVLRAILSNIEKDWWRKELCERSPAYREWKFQYTPRKEPEELRLPRPLLGHYLAMRTGHGDFKAYHDRFNHQDANTSCAWCWKRTSPEHPVHCRFSRAVWRNWPWPDNDRPVGPPDRAQRRKFFQTSLGQPKSFEAFSIATNYFSARPRAARQRPARHERTLRLGTPIVNDSNSDEE</sequence>
<comment type="subcellular location">
    <subcellularLocation>
        <location evidence="1">Mitochondrion</location>
    </subcellularLocation>
</comment>
<dbReference type="CDD" id="cd01650">
    <property type="entry name" value="RT_nLTR_like"/>
    <property type="match status" value="1"/>
</dbReference>
<keyword evidence="2" id="KW-0496">Mitochondrion</keyword>
<dbReference type="GO" id="GO:0003964">
    <property type="term" value="F:RNA-directed DNA polymerase activity"/>
    <property type="evidence" value="ECO:0007669"/>
    <property type="project" value="UniProtKB-KW"/>
</dbReference>
<dbReference type="GO" id="GO:0003676">
    <property type="term" value="F:nucleic acid binding"/>
    <property type="evidence" value="ECO:0007669"/>
    <property type="project" value="InterPro"/>
</dbReference>
<organism evidence="6">
    <name type="scientific">Pyricularia grisea</name>
    <name type="common">Crabgrass-specific blast fungus</name>
    <name type="synonym">Magnaporthe grisea</name>
    <dbReference type="NCBI Taxonomy" id="148305"/>
    <lineage>
        <taxon>Eukaryota</taxon>
        <taxon>Fungi</taxon>
        <taxon>Dikarya</taxon>
        <taxon>Ascomycota</taxon>
        <taxon>Pezizomycotina</taxon>
        <taxon>Sordariomycetes</taxon>
        <taxon>Sordariomycetidae</taxon>
        <taxon>Magnaporthales</taxon>
        <taxon>Pyriculariaceae</taxon>
        <taxon>Pyricularia</taxon>
    </lineage>
</organism>
<dbReference type="Gene3D" id="3.30.420.10">
    <property type="entry name" value="Ribonuclease H-like superfamily/Ribonuclease H"/>
    <property type="match status" value="1"/>
</dbReference>
<dbReference type="PIR" id="T30528">
    <property type="entry name" value="T30528"/>
</dbReference>
<dbReference type="PROSITE" id="PS50878">
    <property type="entry name" value="RT_POL"/>
    <property type="match status" value="1"/>
</dbReference>
<dbReference type="Gene3D" id="3.60.10.10">
    <property type="entry name" value="Endonuclease/exonuclease/phosphatase"/>
    <property type="match status" value="1"/>
</dbReference>
<accession>O13348</accession>
<dbReference type="SUPFAM" id="SSF56219">
    <property type="entry name" value="DNase I-like"/>
    <property type="match status" value="1"/>
</dbReference>
<evidence type="ECO:0000259" key="4">
    <source>
        <dbReference type="PROSITE" id="PS50878"/>
    </source>
</evidence>
<dbReference type="InterPro" id="IPR036397">
    <property type="entry name" value="RNaseH_sf"/>
</dbReference>
<dbReference type="InterPro" id="IPR005135">
    <property type="entry name" value="Endo/exonuclease/phosphatase"/>
</dbReference>
<dbReference type="GO" id="GO:0005739">
    <property type="term" value="C:mitochondrion"/>
    <property type="evidence" value="ECO:0007669"/>
    <property type="project" value="UniProtKB-SubCell"/>
</dbReference>
<feature type="region of interest" description="Disordered" evidence="3">
    <location>
        <begin position="1085"/>
        <end position="1113"/>
    </location>
</feature>
<protein>
    <submittedName>
        <fullName evidence="6">Reverse transcriptase</fullName>
    </submittedName>
</protein>
<proteinExistence type="predicted"/>